<dbReference type="GeneID" id="88623849"/>
<proteinExistence type="predicted"/>
<sequence>MSPTNNAAMNITMNDYALLSRQSLAEFAFQPTPKSTVTLEPDLLLEITFSPKLFIVNDIAERIAERVQHGVEWLDARVDCSPSQPSKDQIKVFENFRMPYIHQTYRLTNEEKQYGKLNWLDLETAKLDFSRLEGVPLEERLIFKLEEDFGYLFIHNSVVALLKKHVKTVWVRDV</sequence>
<accession>A0ABU4QEG2</accession>
<keyword evidence="2" id="KW-1185">Reference proteome</keyword>
<reference evidence="1 2" key="1">
    <citation type="submission" date="2023-11" db="EMBL/GenBank/DDBJ databases">
        <title>MicrobeMod: A computational toolkit for identifying prokaryotic methylation and restriction-modification with nanopore sequencing.</title>
        <authorList>
            <person name="Crits-Christoph A."/>
            <person name="Kang S.C."/>
            <person name="Lee H."/>
            <person name="Ostrov N."/>
        </authorList>
    </citation>
    <scope>NUCLEOTIDE SEQUENCE [LARGE SCALE GENOMIC DNA]</scope>
    <source>
        <strain evidence="1 2">ATCC BAA-2732</strain>
    </source>
</reference>
<comment type="caution">
    <text evidence="1">The sequence shown here is derived from an EMBL/GenBank/DDBJ whole genome shotgun (WGS) entry which is preliminary data.</text>
</comment>
<evidence type="ECO:0000313" key="1">
    <source>
        <dbReference type="EMBL" id="MDX6016684.1"/>
    </source>
</evidence>
<evidence type="ECO:0000313" key="2">
    <source>
        <dbReference type="Proteomes" id="UP001272773"/>
    </source>
</evidence>
<name>A0ABU4QEG2_9GAMM</name>
<dbReference type="Proteomes" id="UP001272773">
    <property type="component" value="Unassembled WGS sequence"/>
</dbReference>
<protein>
    <submittedName>
        <fullName evidence="1">Uncharacterized protein</fullName>
    </submittedName>
</protein>
<dbReference type="EMBL" id="JAWXXR010000001">
    <property type="protein sequence ID" value="MDX6016684.1"/>
    <property type="molecule type" value="Genomic_DNA"/>
</dbReference>
<dbReference type="RefSeq" id="WP_200887989.1">
    <property type="nucleotide sequence ID" value="NZ_JAIVLE010000007.1"/>
</dbReference>
<organism evidence="1 2">
    <name type="scientific">Shewanella indica</name>
    <dbReference type="NCBI Taxonomy" id="768528"/>
    <lineage>
        <taxon>Bacteria</taxon>
        <taxon>Pseudomonadati</taxon>
        <taxon>Pseudomonadota</taxon>
        <taxon>Gammaproteobacteria</taxon>
        <taxon>Alteromonadales</taxon>
        <taxon>Shewanellaceae</taxon>
        <taxon>Shewanella</taxon>
    </lineage>
</organism>
<gene>
    <name evidence="1" type="ORF">SIL79_10035</name>
</gene>